<organism evidence="2 3">
    <name type="scientific">Candidatus Scybalenecus merdavium</name>
    <dbReference type="NCBI Taxonomy" id="2840939"/>
    <lineage>
        <taxon>Bacteria</taxon>
        <taxon>Bacillati</taxon>
        <taxon>Bacillota</taxon>
        <taxon>Clostridia</taxon>
        <taxon>Eubacteriales</taxon>
        <taxon>Oscillospiraceae</taxon>
        <taxon>Oscillospiraceae incertae sedis</taxon>
        <taxon>Candidatus Scybalenecus</taxon>
    </lineage>
</organism>
<feature type="transmembrane region" description="Helical" evidence="1">
    <location>
        <begin position="38"/>
        <end position="67"/>
    </location>
</feature>
<evidence type="ECO:0000313" key="3">
    <source>
        <dbReference type="Proteomes" id="UP000824125"/>
    </source>
</evidence>
<evidence type="ECO:0000256" key="1">
    <source>
        <dbReference type="SAM" id="Phobius"/>
    </source>
</evidence>
<feature type="transmembrane region" description="Helical" evidence="1">
    <location>
        <begin position="12"/>
        <end position="32"/>
    </location>
</feature>
<sequence length="278" mass="32295">MREFRKKQRTLKKWMTGLIVTAAVLIFVYIGIEPYLRQYIGAAATTVCSILCNLFALAAMVVLFLYYSKYSKSDYFLQSIEDELCDASYYLTARPEKTAEEYCRAVSRDLAENRFTLENQVEVDGFTFDFKARHGKDFIYCVCAEDLERSDMLAFADCVLHDITVLNLRRNGNIVLFYITDKAREDALALSKMTMAYGKKQQIRFNNAIAELSTGRCYFLGNRETRNQANIANYVMNCELPLKKKFIGQERLPFQDALEERMKDFDLKKYLNGEFYAH</sequence>
<dbReference type="Proteomes" id="UP000824125">
    <property type="component" value="Unassembled WGS sequence"/>
</dbReference>
<keyword evidence="1" id="KW-0472">Membrane</keyword>
<dbReference type="AlphaFoldDB" id="A0A9D1MUP7"/>
<dbReference type="EMBL" id="DVNM01000021">
    <property type="protein sequence ID" value="HIU69118.1"/>
    <property type="molecule type" value="Genomic_DNA"/>
</dbReference>
<evidence type="ECO:0000313" key="2">
    <source>
        <dbReference type="EMBL" id="HIU69118.1"/>
    </source>
</evidence>
<protein>
    <submittedName>
        <fullName evidence="2">Uncharacterized protein</fullName>
    </submittedName>
</protein>
<gene>
    <name evidence="2" type="ORF">IAD23_04095</name>
</gene>
<proteinExistence type="predicted"/>
<name>A0A9D1MUP7_9FIRM</name>
<keyword evidence="1" id="KW-1133">Transmembrane helix</keyword>
<comment type="caution">
    <text evidence="2">The sequence shown here is derived from an EMBL/GenBank/DDBJ whole genome shotgun (WGS) entry which is preliminary data.</text>
</comment>
<reference evidence="2" key="1">
    <citation type="submission" date="2020-10" db="EMBL/GenBank/DDBJ databases">
        <authorList>
            <person name="Gilroy R."/>
        </authorList>
    </citation>
    <scope>NUCLEOTIDE SEQUENCE</scope>
    <source>
        <strain evidence="2">CHK176-6737</strain>
    </source>
</reference>
<accession>A0A9D1MUP7</accession>
<reference evidence="2" key="2">
    <citation type="journal article" date="2021" name="PeerJ">
        <title>Extensive microbial diversity within the chicken gut microbiome revealed by metagenomics and culture.</title>
        <authorList>
            <person name="Gilroy R."/>
            <person name="Ravi A."/>
            <person name="Getino M."/>
            <person name="Pursley I."/>
            <person name="Horton D.L."/>
            <person name="Alikhan N.F."/>
            <person name="Baker D."/>
            <person name="Gharbi K."/>
            <person name="Hall N."/>
            <person name="Watson M."/>
            <person name="Adriaenssens E.M."/>
            <person name="Foster-Nyarko E."/>
            <person name="Jarju S."/>
            <person name="Secka A."/>
            <person name="Antonio M."/>
            <person name="Oren A."/>
            <person name="Chaudhuri R.R."/>
            <person name="La Ragione R."/>
            <person name="Hildebrand F."/>
            <person name="Pallen M.J."/>
        </authorList>
    </citation>
    <scope>NUCLEOTIDE SEQUENCE</scope>
    <source>
        <strain evidence="2">CHK176-6737</strain>
    </source>
</reference>
<keyword evidence="1" id="KW-0812">Transmembrane</keyword>